<dbReference type="Pfam" id="PF12306">
    <property type="entry name" value="PixA"/>
    <property type="match status" value="1"/>
</dbReference>
<dbReference type="Gene3D" id="2.60.40.3910">
    <property type="entry name" value="Inclusion body protein"/>
    <property type="match status" value="1"/>
</dbReference>
<dbReference type="Proteomes" id="UP001550603">
    <property type="component" value="Unassembled WGS sequence"/>
</dbReference>
<sequence length="170" mass="19722">MADINVMIAFDAATIVERNPNASRNPDQPTYVDTSLIYMTTRHDHIIGTSGAELNLRAEPGDTIKWRETTLSLGSDYKALLYRYVSSDPGHTLIRTPEIELIETRYPIPQEGTEGKPDLFTYQTYQDHYWRTTVKKVGKVVYHFYFQILDRGRHPKGYFQWDPFITIEDS</sequence>
<organism evidence="1 2">
    <name type="scientific">Streptomyces olindensis</name>
    <dbReference type="NCBI Taxonomy" id="358823"/>
    <lineage>
        <taxon>Bacteria</taxon>
        <taxon>Bacillati</taxon>
        <taxon>Actinomycetota</taxon>
        <taxon>Actinomycetes</taxon>
        <taxon>Kitasatosporales</taxon>
        <taxon>Streptomycetaceae</taxon>
        <taxon>Streptomyces</taxon>
    </lineage>
</organism>
<dbReference type="InterPro" id="IPR038712">
    <property type="entry name" value="PixA-like_sf"/>
</dbReference>
<reference evidence="1 2" key="1">
    <citation type="submission" date="2024-06" db="EMBL/GenBank/DDBJ databases">
        <title>The Natural Products Discovery Center: Release of the First 8490 Sequenced Strains for Exploring Actinobacteria Biosynthetic Diversity.</title>
        <authorList>
            <person name="Kalkreuter E."/>
            <person name="Kautsar S.A."/>
            <person name="Yang D."/>
            <person name="Bader C.D."/>
            <person name="Teijaro C.N."/>
            <person name="Fluegel L."/>
            <person name="Davis C.M."/>
            <person name="Simpson J.R."/>
            <person name="Lauterbach L."/>
            <person name="Steele A.D."/>
            <person name="Gui C."/>
            <person name="Meng S."/>
            <person name="Li G."/>
            <person name="Viehrig K."/>
            <person name="Ye F."/>
            <person name="Su P."/>
            <person name="Kiefer A.F."/>
            <person name="Nichols A."/>
            <person name="Cepeda A.J."/>
            <person name="Yan W."/>
            <person name="Fan B."/>
            <person name="Jiang Y."/>
            <person name="Adhikari A."/>
            <person name="Zheng C.-J."/>
            <person name="Schuster L."/>
            <person name="Cowan T.M."/>
            <person name="Smanski M.J."/>
            <person name="Chevrette M.G."/>
            <person name="De Carvalho L.P.S."/>
            <person name="Shen B."/>
        </authorList>
    </citation>
    <scope>NUCLEOTIDE SEQUENCE [LARGE SCALE GENOMIC DNA]</scope>
    <source>
        <strain evidence="1 2">NPDC019583</strain>
    </source>
</reference>
<keyword evidence="2" id="KW-1185">Reference proteome</keyword>
<evidence type="ECO:0000313" key="2">
    <source>
        <dbReference type="Proteomes" id="UP001550603"/>
    </source>
</evidence>
<dbReference type="InterPro" id="IPR021087">
    <property type="entry name" value="Uncharacterised_PixA/AidA"/>
</dbReference>
<name>A0ABV2Y4I5_9ACTN</name>
<evidence type="ECO:0000313" key="1">
    <source>
        <dbReference type="EMBL" id="MEU2271178.1"/>
    </source>
</evidence>
<gene>
    <name evidence="1" type="ORF">ABZ568_33130</name>
</gene>
<dbReference type="EMBL" id="JBEYBN010000067">
    <property type="protein sequence ID" value="MEU2271178.1"/>
    <property type="molecule type" value="Genomic_DNA"/>
</dbReference>
<accession>A0ABV2Y4I5</accession>
<dbReference type="RefSeq" id="WP_031117982.1">
    <property type="nucleotide sequence ID" value="NZ_JBEYBN010000067.1"/>
</dbReference>
<protein>
    <submittedName>
        <fullName evidence="1">Inclusion body family protein</fullName>
    </submittedName>
</protein>
<comment type="caution">
    <text evidence="1">The sequence shown here is derived from an EMBL/GenBank/DDBJ whole genome shotgun (WGS) entry which is preliminary data.</text>
</comment>
<proteinExistence type="predicted"/>